<keyword evidence="2" id="KW-1185">Reference proteome</keyword>
<accession>A0A1K2HXS3</accession>
<dbReference type="STRING" id="665118.SAMN02983003_2030"/>
<evidence type="ECO:0000313" key="1">
    <source>
        <dbReference type="EMBL" id="SFZ84474.1"/>
    </source>
</evidence>
<dbReference type="AlphaFoldDB" id="A0A1K2HXS3"/>
<name>A0A1K2HXS3_9HYPH</name>
<dbReference type="RefSeq" id="WP_072342268.1">
    <property type="nucleotide sequence ID" value="NZ_FPKU01000002.1"/>
</dbReference>
<evidence type="ECO:0000313" key="2">
    <source>
        <dbReference type="Proteomes" id="UP000183447"/>
    </source>
</evidence>
<protein>
    <submittedName>
        <fullName evidence="1">CHAT domain-containing protein</fullName>
    </submittedName>
</protein>
<gene>
    <name evidence="1" type="ORF">SAMN02983003_2030</name>
</gene>
<reference evidence="1 2" key="1">
    <citation type="submission" date="2016-11" db="EMBL/GenBank/DDBJ databases">
        <authorList>
            <person name="Jaros S."/>
            <person name="Januszkiewicz K."/>
            <person name="Wedrychowicz H."/>
        </authorList>
    </citation>
    <scope>NUCLEOTIDE SEQUENCE [LARGE SCALE GENOMIC DNA]</scope>
    <source>
        <strain evidence="1 2">ATCC 23634</strain>
    </source>
</reference>
<dbReference type="OrthoDB" id="8445408at2"/>
<organism evidence="1 2">
    <name type="scientific">Devosia enhydra</name>
    <dbReference type="NCBI Taxonomy" id="665118"/>
    <lineage>
        <taxon>Bacteria</taxon>
        <taxon>Pseudomonadati</taxon>
        <taxon>Pseudomonadota</taxon>
        <taxon>Alphaproteobacteria</taxon>
        <taxon>Hyphomicrobiales</taxon>
        <taxon>Devosiaceae</taxon>
        <taxon>Devosia</taxon>
    </lineage>
</organism>
<sequence>MNKFALPDGPAWDELRRQLEEQLEDEITLLEVSFEGRRLILAGEVFSEATKQSIEAMIVERIPASVLANRLVVASPFFNAGDDGFDVPMSPSEVGAAPDNGGEAPALEVPPTAVPDGIGDGRELVTRFPTAQAISDVRVGERLDLKVDLSLTPPAGAEDSWIDFTADGDWTTLPIDVEIVSWQLQIDDVDRRAIILVKRDAPSRPVMFSALVAEEARALGRVNIHLIFSHDGRPCGELAVSFELTASQSATAMGETTTASVNIPTDQPSADLTVNILQDPGGGDRYQWTFNVGPGLRNLGEAFRFASSGFGMSAKDYFKAKFNACPYLAQGQHEGALQGIGEEIWRAAPLEFRNLYLAIQKSVGFKFSIQIMTNEPYVPWELMFPVEEDLEGAGHLYLMHPMARWFMDGASMPASFPTGDVITFAPQYEYGDNLPAAQAEAEWLVTKYGAHRPYPTYAGFMGVLQTPPSTAVRLLHFAGHGASEGAPGSVGIRMLDGWVPVDAINSSVQLGKRYRPICIINACQVGATDACLASTSGWPPALVRRSFSGVIAPLWSVQDNIASEFIKDALTELIDNQQSFGNAVLKSRQNHSAMSPSAFAYLSYGDVMAKAAN</sequence>
<dbReference type="EMBL" id="FPKU01000002">
    <property type="protein sequence ID" value="SFZ84474.1"/>
    <property type="molecule type" value="Genomic_DNA"/>
</dbReference>
<proteinExistence type="predicted"/>
<dbReference type="Proteomes" id="UP000183447">
    <property type="component" value="Unassembled WGS sequence"/>
</dbReference>